<gene>
    <name evidence="1" type="ORF">H1P_850029</name>
</gene>
<sequence length="177" mass="21329">MTQRILSEYITYYPYGSDKGGYPCHFHVFINNLCVIAVQDYKTVATLSLTNTAEYCIAFVCDKFALPLEKICWIEVYPFDRQRVDFGKPTFDRVSFRYKPPKRRLWNFWKQQYHTVFDADKIIKDVRWHRMTFDDVEKEFGFPLPSLNPQRREEILAQEMHEDIHKSETKGLYNFMR</sequence>
<organism evidence="1 2">
    <name type="scientific">Hyella patelloides LEGE 07179</name>
    <dbReference type="NCBI Taxonomy" id="945734"/>
    <lineage>
        <taxon>Bacteria</taxon>
        <taxon>Bacillati</taxon>
        <taxon>Cyanobacteriota</taxon>
        <taxon>Cyanophyceae</taxon>
        <taxon>Pleurocapsales</taxon>
        <taxon>Hyellaceae</taxon>
        <taxon>Hyella</taxon>
    </lineage>
</organism>
<dbReference type="Proteomes" id="UP000320055">
    <property type="component" value="Unassembled WGS sequence"/>
</dbReference>
<dbReference type="AlphaFoldDB" id="A0A563W4P4"/>
<name>A0A563W4P4_9CYAN</name>
<proteinExistence type="predicted"/>
<evidence type="ECO:0000313" key="1">
    <source>
        <dbReference type="EMBL" id="VEP18672.1"/>
    </source>
</evidence>
<dbReference type="RefSeq" id="WP_144868111.1">
    <property type="nucleotide sequence ID" value="NZ_LR213843.1"/>
</dbReference>
<reference evidence="1 2" key="1">
    <citation type="submission" date="2019-01" db="EMBL/GenBank/DDBJ databases">
        <authorList>
            <person name="Brito A."/>
        </authorList>
    </citation>
    <scope>NUCLEOTIDE SEQUENCE [LARGE SCALE GENOMIC DNA]</scope>
    <source>
        <strain evidence="1">1</strain>
    </source>
</reference>
<dbReference type="EMBL" id="CAACVJ010000693">
    <property type="protein sequence ID" value="VEP18672.1"/>
    <property type="molecule type" value="Genomic_DNA"/>
</dbReference>
<evidence type="ECO:0000313" key="2">
    <source>
        <dbReference type="Proteomes" id="UP000320055"/>
    </source>
</evidence>
<keyword evidence="2" id="KW-1185">Reference proteome</keyword>
<accession>A0A563W4P4</accession>
<protein>
    <submittedName>
        <fullName evidence="1">Uncharacterized protein</fullName>
    </submittedName>
</protein>